<sequence length="600" mass="65201">MLSIKITPMFLFLILLIVLVISVIFGNRLLKEGFVSFQKDKTYLNYVNIPSYSKTKTVPKLYDNLYFDNNNGNLIEVDSTKFDKGDIDTTGNTIASTIVTTRLGWSKVYNTNLIDGKIQSRDTDESLIKELRSNYVSLKYESKSSNTDNYCVFYIPWYKSTYIHVINITAKTNVATYYFDNNGDNQYYSYDGTPSSSINITYNQFTSVSGTNKELLYDSSANLYQIGKYVKYDILNGNLILQKDEADTNITVYKRNGSKVENITSSNKFKIDTTVVSNVSFTPQVITDTVGKNIILYLPYKTNTVVALFGLDGSKSSSYKLNNVMRFTSTDVEYADNNNNYRGSNSRGSNNGNSISDYYKWYWYWNMTGGESNNLNYSDDYLLKTQIVPPVCPACNSCNGSTCTNCGGQGGSGTLSNNGNSVVNKSNNSLLPASGPAPPQNQSKAPNDNVSIIGNGGFVSNADPNTIGGSLTLTTYDTVAGIEGVAQTGANVLNTATGTVGSVANTAIGAVSNVASDVTGLIGGAGSGVKDLLTQGNQGKDNTKTLGPDGKPITINRTEGAFKSPYGTSTIDQYSYYGTLPNKGNSNFMPLTADFSAFGR</sequence>
<feature type="compositionally biased region" description="Polar residues" evidence="1">
    <location>
        <begin position="440"/>
        <end position="450"/>
    </location>
</feature>
<name>A0A6C0JMR0_9ZZZZ</name>
<evidence type="ECO:0000256" key="1">
    <source>
        <dbReference type="SAM" id="MobiDB-lite"/>
    </source>
</evidence>
<feature type="region of interest" description="Disordered" evidence="1">
    <location>
        <begin position="417"/>
        <end position="450"/>
    </location>
</feature>
<evidence type="ECO:0000313" key="2">
    <source>
        <dbReference type="EMBL" id="QHU06020.1"/>
    </source>
</evidence>
<accession>A0A6C0JMR0</accession>
<dbReference type="EMBL" id="MN740430">
    <property type="protein sequence ID" value="QHU06020.1"/>
    <property type="molecule type" value="Genomic_DNA"/>
</dbReference>
<feature type="compositionally biased region" description="Low complexity" evidence="1">
    <location>
        <begin position="417"/>
        <end position="429"/>
    </location>
</feature>
<dbReference type="AlphaFoldDB" id="A0A6C0JMR0"/>
<organism evidence="2">
    <name type="scientific">viral metagenome</name>
    <dbReference type="NCBI Taxonomy" id="1070528"/>
    <lineage>
        <taxon>unclassified sequences</taxon>
        <taxon>metagenomes</taxon>
        <taxon>organismal metagenomes</taxon>
    </lineage>
</organism>
<protein>
    <submittedName>
        <fullName evidence="2">Uncharacterized protein</fullName>
    </submittedName>
</protein>
<reference evidence="2" key="1">
    <citation type="journal article" date="2020" name="Nature">
        <title>Giant virus diversity and host interactions through global metagenomics.</title>
        <authorList>
            <person name="Schulz F."/>
            <person name="Roux S."/>
            <person name="Paez-Espino D."/>
            <person name="Jungbluth S."/>
            <person name="Walsh D.A."/>
            <person name="Denef V.J."/>
            <person name="McMahon K.D."/>
            <person name="Konstantinidis K.T."/>
            <person name="Eloe-Fadrosh E.A."/>
            <person name="Kyrpides N.C."/>
            <person name="Woyke T."/>
        </authorList>
    </citation>
    <scope>NUCLEOTIDE SEQUENCE</scope>
    <source>
        <strain evidence="2">GVMAG-M-3300027747-57</strain>
    </source>
</reference>
<proteinExistence type="predicted"/>